<evidence type="ECO:0000256" key="1">
    <source>
        <dbReference type="SAM" id="MobiDB-lite"/>
    </source>
</evidence>
<comment type="caution">
    <text evidence="2">The sequence shown here is derived from an EMBL/GenBank/DDBJ whole genome shotgun (WGS) entry which is preliminary data.</text>
</comment>
<sequence>MGMELEFVALIDSYCEKWYSLRRGNLKATHCAWTPWRKVLSAKPRVNDSDSDENDNNNDEGLDIKNEEEEEDQDLYKEFKNGGSNMRHMSSGFFCLVAEKVLRKLGKNCISQYRLKFKLVL</sequence>
<organism evidence="2 3">
    <name type="scientific">Castanea mollissima</name>
    <name type="common">Chinese chestnut</name>
    <dbReference type="NCBI Taxonomy" id="60419"/>
    <lineage>
        <taxon>Eukaryota</taxon>
        <taxon>Viridiplantae</taxon>
        <taxon>Streptophyta</taxon>
        <taxon>Embryophyta</taxon>
        <taxon>Tracheophyta</taxon>
        <taxon>Spermatophyta</taxon>
        <taxon>Magnoliopsida</taxon>
        <taxon>eudicotyledons</taxon>
        <taxon>Gunneridae</taxon>
        <taxon>Pentapetalae</taxon>
        <taxon>rosids</taxon>
        <taxon>fabids</taxon>
        <taxon>Fagales</taxon>
        <taxon>Fagaceae</taxon>
        <taxon>Castanea</taxon>
    </lineage>
</organism>
<proteinExistence type="predicted"/>
<gene>
    <name evidence="2" type="ORF">CMV_006991</name>
</gene>
<evidence type="ECO:0000313" key="3">
    <source>
        <dbReference type="Proteomes" id="UP000737018"/>
    </source>
</evidence>
<name>A0A8J4VSY1_9ROSI</name>
<feature type="compositionally biased region" description="Acidic residues" evidence="1">
    <location>
        <begin position="49"/>
        <end position="73"/>
    </location>
</feature>
<feature type="region of interest" description="Disordered" evidence="1">
    <location>
        <begin position="44"/>
        <end position="73"/>
    </location>
</feature>
<evidence type="ECO:0000313" key="2">
    <source>
        <dbReference type="EMBL" id="KAF3969205.1"/>
    </source>
</evidence>
<dbReference type="EMBL" id="JRKL02000674">
    <property type="protein sequence ID" value="KAF3969205.1"/>
    <property type="molecule type" value="Genomic_DNA"/>
</dbReference>
<reference evidence="2" key="1">
    <citation type="submission" date="2020-03" db="EMBL/GenBank/DDBJ databases">
        <title>Castanea mollissima Vanexum genome sequencing.</title>
        <authorList>
            <person name="Staton M."/>
        </authorList>
    </citation>
    <scope>NUCLEOTIDE SEQUENCE</scope>
    <source>
        <tissue evidence="2">Leaf</tissue>
    </source>
</reference>
<protein>
    <submittedName>
        <fullName evidence="2">Uncharacterized protein</fullName>
    </submittedName>
</protein>
<keyword evidence="3" id="KW-1185">Reference proteome</keyword>
<dbReference type="Proteomes" id="UP000737018">
    <property type="component" value="Unassembled WGS sequence"/>
</dbReference>
<accession>A0A8J4VSY1</accession>
<dbReference type="AlphaFoldDB" id="A0A8J4VSY1"/>